<accession>A0A9P6EUM8</accession>
<name>A0A9P6EUM8_9AGAR</name>
<evidence type="ECO:0000256" key="1">
    <source>
        <dbReference type="ARBA" id="ARBA00007818"/>
    </source>
</evidence>
<evidence type="ECO:0008006" key="6">
    <source>
        <dbReference type="Google" id="ProtNLM"/>
    </source>
</evidence>
<keyword evidence="3" id="KW-0862">Zinc</keyword>
<evidence type="ECO:0000313" key="5">
    <source>
        <dbReference type="Proteomes" id="UP000807306"/>
    </source>
</evidence>
<evidence type="ECO:0000256" key="3">
    <source>
        <dbReference type="ARBA" id="ARBA00022833"/>
    </source>
</evidence>
<sequence>MVKLKLSIAAELENVTNLEPVGNNFEFRFKVKCSSCNEEHPKTVSLNRAEEYEVSGSKNAKANFVWRCGLCRRESSAKFESTPITPYKAENAQFGPLLVIECRGLEFIGFDPEGTWKCVGTESGTVFSEVELAEGEWSDYDEKASLPVNISKIDSKWERA</sequence>
<dbReference type="Proteomes" id="UP000807306">
    <property type="component" value="Unassembled WGS sequence"/>
</dbReference>
<gene>
    <name evidence="4" type="ORF">CPB83DRAFT_841630</name>
</gene>
<organism evidence="4 5">
    <name type="scientific">Crepidotus variabilis</name>
    <dbReference type="NCBI Taxonomy" id="179855"/>
    <lineage>
        <taxon>Eukaryota</taxon>
        <taxon>Fungi</taxon>
        <taxon>Dikarya</taxon>
        <taxon>Basidiomycota</taxon>
        <taxon>Agaricomycotina</taxon>
        <taxon>Agaricomycetes</taxon>
        <taxon>Agaricomycetidae</taxon>
        <taxon>Agaricales</taxon>
        <taxon>Agaricineae</taxon>
        <taxon>Crepidotaceae</taxon>
        <taxon>Crepidotus</taxon>
    </lineage>
</organism>
<dbReference type="EMBL" id="MU157824">
    <property type="protein sequence ID" value="KAF9535364.1"/>
    <property type="molecule type" value="Genomic_DNA"/>
</dbReference>
<proteinExistence type="inferred from homology"/>
<reference evidence="4" key="1">
    <citation type="submission" date="2020-11" db="EMBL/GenBank/DDBJ databases">
        <authorList>
            <consortium name="DOE Joint Genome Institute"/>
            <person name="Ahrendt S."/>
            <person name="Riley R."/>
            <person name="Andreopoulos W."/>
            <person name="Labutti K."/>
            <person name="Pangilinan J."/>
            <person name="Ruiz-Duenas F.J."/>
            <person name="Barrasa J.M."/>
            <person name="Sanchez-Garcia M."/>
            <person name="Camarero S."/>
            <person name="Miyauchi S."/>
            <person name="Serrano A."/>
            <person name="Linde D."/>
            <person name="Babiker R."/>
            <person name="Drula E."/>
            <person name="Ayuso-Fernandez I."/>
            <person name="Pacheco R."/>
            <person name="Padilla G."/>
            <person name="Ferreira P."/>
            <person name="Barriuso J."/>
            <person name="Kellner H."/>
            <person name="Castanera R."/>
            <person name="Alfaro M."/>
            <person name="Ramirez L."/>
            <person name="Pisabarro A.G."/>
            <person name="Kuo A."/>
            <person name="Tritt A."/>
            <person name="Lipzen A."/>
            <person name="He G."/>
            <person name="Yan M."/>
            <person name="Ng V."/>
            <person name="Cullen D."/>
            <person name="Martin F."/>
            <person name="Rosso M.-N."/>
            <person name="Henrissat B."/>
            <person name="Hibbett D."/>
            <person name="Martinez A.T."/>
            <person name="Grigoriev I.V."/>
        </authorList>
    </citation>
    <scope>NUCLEOTIDE SEQUENCE</scope>
    <source>
        <strain evidence="4">CBS 506.95</strain>
    </source>
</reference>
<dbReference type="SUPFAM" id="SSF141678">
    <property type="entry name" value="MAL13P1.257-like"/>
    <property type="match status" value="1"/>
</dbReference>
<keyword evidence="2" id="KW-0479">Metal-binding</keyword>
<dbReference type="PANTHER" id="PTHR12857:SF0">
    <property type="entry name" value="CXXC MOTIF CONTAINING ZINC BINDING PROTEIN"/>
    <property type="match status" value="1"/>
</dbReference>
<dbReference type="InterPro" id="IPR008584">
    <property type="entry name" value="CXXC_Zn-binding_euk"/>
</dbReference>
<comment type="caution">
    <text evidence="4">The sequence shown here is derived from an EMBL/GenBank/DDBJ whole genome shotgun (WGS) entry which is preliminary data.</text>
</comment>
<keyword evidence="5" id="KW-1185">Reference proteome</keyword>
<evidence type="ECO:0000313" key="4">
    <source>
        <dbReference type="EMBL" id="KAF9535364.1"/>
    </source>
</evidence>
<dbReference type="OrthoDB" id="10248838at2759"/>
<dbReference type="Pfam" id="PF05907">
    <property type="entry name" value="CXXC_Zn-b_euk"/>
    <property type="match status" value="1"/>
</dbReference>
<protein>
    <recommendedName>
        <fullName evidence="6">DUF866-domain-containing protein</fullName>
    </recommendedName>
</protein>
<evidence type="ECO:0000256" key="2">
    <source>
        <dbReference type="ARBA" id="ARBA00022723"/>
    </source>
</evidence>
<dbReference type="AlphaFoldDB" id="A0A9P6EUM8"/>
<dbReference type="GO" id="GO:0008270">
    <property type="term" value="F:zinc ion binding"/>
    <property type="evidence" value="ECO:0007669"/>
    <property type="project" value="TreeGrafter"/>
</dbReference>
<dbReference type="PANTHER" id="PTHR12857">
    <property type="entry name" value="CXXC MOTIF CONTAINING ZINC BINDING PROTEIN"/>
    <property type="match status" value="1"/>
</dbReference>
<comment type="similarity">
    <text evidence="1">Belongs to the UPF0587 family.</text>
</comment>